<dbReference type="Proteomes" id="UP001500973">
    <property type="component" value="Unassembled WGS sequence"/>
</dbReference>
<accession>A0ABN1Z7S3</accession>
<evidence type="ECO:0000313" key="3">
    <source>
        <dbReference type="Proteomes" id="UP001500973"/>
    </source>
</evidence>
<name>A0ABN1Z7S3_9ACTN</name>
<protein>
    <submittedName>
        <fullName evidence="2">Uncharacterized protein</fullName>
    </submittedName>
</protein>
<organism evidence="2 3">
    <name type="scientific">Streptomyces thermospinosisporus</name>
    <dbReference type="NCBI Taxonomy" id="161482"/>
    <lineage>
        <taxon>Bacteria</taxon>
        <taxon>Bacillati</taxon>
        <taxon>Actinomycetota</taxon>
        <taxon>Actinomycetes</taxon>
        <taxon>Kitasatosporales</taxon>
        <taxon>Streptomycetaceae</taxon>
        <taxon>Streptomyces</taxon>
    </lineage>
</organism>
<evidence type="ECO:0000256" key="1">
    <source>
        <dbReference type="SAM" id="Coils"/>
    </source>
</evidence>
<keyword evidence="3" id="KW-1185">Reference proteome</keyword>
<keyword evidence="1" id="KW-0175">Coiled coil</keyword>
<comment type="caution">
    <text evidence="2">The sequence shown here is derived from an EMBL/GenBank/DDBJ whole genome shotgun (WGS) entry which is preliminary data.</text>
</comment>
<reference evidence="2 3" key="1">
    <citation type="journal article" date="2019" name="Int. J. Syst. Evol. Microbiol.">
        <title>The Global Catalogue of Microorganisms (GCM) 10K type strain sequencing project: providing services to taxonomists for standard genome sequencing and annotation.</title>
        <authorList>
            <consortium name="The Broad Institute Genomics Platform"/>
            <consortium name="The Broad Institute Genome Sequencing Center for Infectious Disease"/>
            <person name="Wu L."/>
            <person name="Ma J."/>
        </authorList>
    </citation>
    <scope>NUCLEOTIDE SEQUENCE [LARGE SCALE GENOMIC DNA]</scope>
    <source>
        <strain evidence="2 3">JCM 11756</strain>
    </source>
</reference>
<evidence type="ECO:0000313" key="2">
    <source>
        <dbReference type="EMBL" id="GAA1435105.1"/>
    </source>
</evidence>
<proteinExistence type="predicted"/>
<dbReference type="EMBL" id="BAAAIZ010000127">
    <property type="protein sequence ID" value="GAA1435105.1"/>
    <property type="molecule type" value="Genomic_DNA"/>
</dbReference>
<feature type="coiled-coil region" evidence="1">
    <location>
        <begin position="76"/>
        <end position="106"/>
    </location>
</feature>
<sequence length="114" mass="12406">MPDRGETARSASPFADMDRDQLVTLLLDLLAGKATAAECATRAGLTVDALQNARGVFTTGGYRRLQGRSRRGAKSLALLEKQAAELQRLLQEAQSAVEMLRALEQHLVSQTPER</sequence>
<gene>
    <name evidence="2" type="ORF">GCM10009601_60560</name>
</gene>